<comment type="similarity">
    <text evidence="1">Belongs to the flavin monoamine oxidase family.</text>
</comment>
<dbReference type="Pfam" id="PF13450">
    <property type="entry name" value="NAD_binding_8"/>
    <property type="match status" value="1"/>
</dbReference>
<dbReference type="GO" id="GO:0016491">
    <property type="term" value="F:oxidoreductase activity"/>
    <property type="evidence" value="ECO:0007669"/>
    <property type="project" value="UniProtKB-KW"/>
</dbReference>
<dbReference type="eggNOG" id="KOG0029">
    <property type="taxonomic scope" value="Eukaryota"/>
</dbReference>
<protein>
    <submittedName>
        <fullName evidence="4">Polyamine oxidase</fullName>
    </submittedName>
</protein>
<dbReference type="InterPro" id="IPR036188">
    <property type="entry name" value="FAD/NAD-bd_sf"/>
</dbReference>
<evidence type="ECO:0000256" key="1">
    <source>
        <dbReference type="ARBA" id="ARBA00005995"/>
    </source>
</evidence>
<feature type="region of interest" description="Disordered" evidence="3">
    <location>
        <begin position="1"/>
        <end position="25"/>
    </location>
</feature>
<dbReference type="PANTHER" id="PTHR10742">
    <property type="entry name" value="FLAVIN MONOAMINE OXIDASE"/>
    <property type="match status" value="1"/>
</dbReference>
<dbReference type="Proteomes" id="UP000001449">
    <property type="component" value="Chromosome 5"/>
</dbReference>
<evidence type="ECO:0000256" key="3">
    <source>
        <dbReference type="SAM" id="MobiDB-lite"/>
    </source>
</evidence>
<evidence type="ECO:0000256" key="2">
    <source>
        <dbReference type="ARBA" id="ARBA00023002"/>
    </source>
</evidence>
<dbReference type="HOGENOM" id="CLU_2893006_0_0_1"/>
<dbReference type="Gene3D" id="3.50.50.60">
    <property type="entry name" value="FAD/NAD(P)-binding domain"/>
    <property type="match status" value="1"/>
</dbReference>
<sequence length="63" mass="6562">IYGISSSAAATTTSNHNNEGAPRPPRVIVIGAGISGLAAARELSERQHDVLVLEARNRLGGRL</sequence>
<dbReference type="EMBL" id="CM000642">
    <property type="protein sequence ID" value="EED92096.1"/>
    <property type="molecule type" value="Genomic_DNA"/>
</dbReference>
<dbReference type="InParanoid" id="B8C3C5"/>
<reference evidence="4 5" key="1">
    <citation type="journal article" date="2004" name="Science">
        <title>The genome of the diatom Thalassiosira pseudonana: ecology, evolution, and metabolism.</title>
        <authorList>
            <person name="Armbrust E.V."/>
            <person name="Berges J.A."/>
            <person name="Bowler C."/>
            <person name="Green B.R."/>
            <person name="Martinez D."/>
            <person name="Putnam N.H."/>
            <person name="Zhou S."/>
            <person name="Allen A.E."/>
            <person name="Apt K.E."/>
            <person name="Bechner M."/>
            <person name="Brzezinski M.A."/>
            <person name="Chaal B.K."/>
            <person name="Chiovitti A."/>
            <person name="Davis A.K."/>
            <person name="Demarest M.S."/>
            <person name="Detter J.C."/>
            <person name="Glavina T."/>
            <person name="Goodstein D."/>
            <person name="Hadi M.Z."/>
            <person name="Hellsten U."/>
            <person name="Hildebrand M."/>
            <person name="Jenkins B.D."/>
            <person name="Jurka J."/>
            <person name="Kapitonov V.V."/>
            <person name="Kroger N."/>
            <person name="Lau W.W."/>
            <person name="Lane T.W."/>
            <person name="Larimer F.W."/>
            <person name="Lippmeier J.C."/>
            <person name="Lucas S."/>
            <person name="Medina M."/>
            <person name="Montsant A."/>
            <person name="Obornik M."/>
            <person name="Parker M.S."/>
            <person name="Palenik B."/>
            <person name="Pazour G.J."/>
            <person name="Richardson P.M."/>
            <person name="Rynearson T.A."/>
            <person name="Saito M.A."/>
            <person name="Schwartz D.C."/>
            <person name="Thamatrakoln K."/>
            <person name="Valentin K."/>
            <person name="Vardi A."/>
            <person name="Wilkerson F.P."/>
            <person name="Rokhsar D.S."/>
        </authorList>
    </citation>
    <scope>NUCLEOTIDE SEQUENCE [LARGE SCALE GENOMIC DNA]</scope>
    <source>
        <strain evidence="4 5">CCMP1335</strain>
    </source>
</reference>
<name>B8C3C5_THAPS</name>
<keyword evidence="5" id="KW-1185">Reference proteome</keyword>
<feature type="non-terminal residue" evidence="4">
    <location>
        <position position="63"/>
    </location>
</feature>
<keyword evidence="2" id="KW-0560">Oxidoreductase</keyword>
<dbReference type="SUPFAM" id="SSF51905">
    <property type="entry name" value="FAD/NAD(P)-binding domain"/>
    <property type="match status" value="1"/>
</dbReference>
<dbReference type="GeneID" id="7445182"/>
<dbReference type="PANTHER" id="PTHR10742:SF386">
    <property type="entry name" value="LYSINE-SPECIFIC HISTONE DEMETHYLASE 1A"/>
    <property type="match status" value="1"/>
</dbReference>
<evidence type="ECO:0000313" key="5">
    <source>
        <dbReference type="Proteomes" id="UP000001449"/>
    </source>
</evidence>
<dbReference type="AlphaFoldDB" id="B8C3C5"/>
<dbReference type="KEGG" id="tps:THAPSDRAFT_262585"/>
<proteinExistence type="inferred from homology"/>
<dbReference type="InterPro" id="IPR050281">
    <property type="entry name" value="Flavin_monoamine_oxidase"/>
</dbReference>
<dbReference type="STRING" id="35128.B8C3C5"/>
<dbReference type="RefSeq" id="XP_002290344.1">
    <property type="nucleotide sequence ID" value="XM_002290308.1"/>
</dbReference>
<dbReference type="PaxDb" id="35128-Thaps262585"/>
<feature type="non-terminal residue" evidence="4">
    <location>
        <position position="1"/>
    </location>
</feature>
<feature type="compositionally biased region" description="Low complexity" evidence="3">
    <location>
        <begin position="1"/>
        <end position="14"/>
    </location>
</feature>
<evidence type="ECO:0000313" key="4">
    <source>
        <dbReference type="EMBL" id="EED92096.1"/>
    </source>
</evidence>
<reference evidence="4 5" key="2">
    <citation type="journal article" date="2008" name="Nature">
        <title>The Phaeodactylum genome reveals the evolutionary history of diatom genomes.</title>
        <authorList>
            <person name="Bowler C."/>
            <person name="Allen A.E."/>
            <person name="Badger J.H."/>
            <person name="Grimwood J."/>
            <person name="Jabbari K."/>
            <person name="Kuo A."/>
            <person name="Maheswari U."/>
            <person name="Martens C."/>
            <person name="Maumus F."/>
            <person name="Otillar R.P."/>
            <person name="Rayko E."/>
            <person name="Salamov A."/>
            <person name="Vandepoele K."/>
            <person name="Beszteri B."/>
            <person name="Gruber A."/>
            <person name="Heijde M."/>
            <person name="Katinka M."/>
            <person name="Mock T."/>
            <person name="Valentin K."/>
            <person name="Verret F."/>
            <person name="Berges J.A."/>
            <person name="Brownlee C."/>
            <person name="Cadoret J.P."/>
            <person name="Chiovitti A."/>
            <person name="Choi C.J."/>
            <person name="Coesel S."/>
            <person name="De Martino A."/>
            <person name="Detter J.C."/>
            <person name="Durkin C."/>
            <person name="Falciatore A."/>
            <person name="Fournet J."/>
            <person name="Haruta M."/>
            <person name="Huysman M.J."/>
            <person name="Jenkins B.D."/>
            <person name="Jiroutova K."/>
            <person name="Jorgensen R.E."/>
            <person name="Joubert Y."/>
            <person name="Kaplan A."/>
            <person name="Kroger N."/>
            <person name="Kroth P.G."/>
            <person name="La Roche J."/>
            <person name="Lindquist E."/>
            <person name="Lommer M."/>
            <person name="Martin-Jezequel V."/>
            <person name="Lopez P.J."/>
            <person name="Lucas S."/>
            <person name="Mangogna M."/>
            <person name="McGinnis K."/>
            <person name="Medlin L.K."/>
            <person name="Montsant A."/>
            <person name="Oudot-Le Secq M.P."/>
            <person name="Napoli C."/>
            <person name="Obornik M."/>
            <person name="Parker M.S."/>
            <person name="Petit J.L."/>
            <person name="Porcel B.M."/>
            <person name="Poulsen N."/>
            <person name="Robison M."/>
            <person name="Rychlewski L."/>
            <person name="Rynearson T.A."/>
            <person name="Schmutz J."/>
            <person name="Shapiro H."/>
            <person name="Siaut M."/>
            <person name="Stanley M."/>
            <person name="Sussman M.R."/>
            <person name="Taylor A.R."/>
            <person name="Vardi A."/>
            <person name="von Dassow P."/>
            <person name="Vyverman W."/>
            <person name="Willis A."/>
            <person name="Wyrwicz L.S."/>
            <person name="Rokhsar D.S."/>
            <person name="Weissenbach J."/>
            <person name="Armbrust E.V."/>
            <person name="Green B.R."/>
            <person name="Van de Peer Y."/>
            <person name="Grigoriev I.V."/>
        </authorList>
    </citation>
    <scope>NUCLEOTIDE SEQUENCE [LARGE SCALE GENOMIC DNA]</scope>
    <source>
        <strain evidence="4 5">CCMP1335</strain>
    </source>
</reference>
<accession>B8C3C5</accession>
<gene>
    <name evidence="4" type="ORF">THAPSDRAFT_262585</name>
</gene>
<organism evidence="4 5">
    <name type="scientific">Thalassiosira pseudonana</name>
    <name type="common">Marine diatom</name>
    <name type="synonym">Cyclotella nana</name>
    <dbReference type="NCBI Taxonomy" id="35128"/>
    <lineage>
        <taxon>Eukaryota</taxon>
        <taxon>Sar</taxon>
        <taxon>Stramenopiles</taxon>
        <taxon>Ochrophyta</taxon>
        <taxon>Bacillariophyta</taxon>
        <taxon>Coscinodiscophyceae</taxon>
        <taxon>Thalassiosirophycidae</taxon>
        <taxon>Thalassiosirales</taxon>
        <taxon>Thalassiosiraceae</taxon>
        <taxon>Thalassiosira</taxon>
    </lineage>
</organism>